<evidence type="ECO:0000313" key="2">
    <source>
        <dbReference type="Proteomes" id="UP000789759"/>
    </source>
</evidence>
<dbReference type="AlphaFoldDB" id="A0A9N9KMC8"/>
<dbReference type="Proteomes" id="UP000789759">
    <property type="component" value="Unassembled WGS sequence"/>
</dbReference>
<proteinExistence type="predicted"/>
<accession>A0A9N9KMC8</accession>
<name>A0A9N9KMC8_9GLOM</name>
<evidence type="ECO:0000313" key="1">
    <source>
        <dbReference type="EMBL" id="CAG8838093.1"/>
    </source>
</evidence>
<gene>
    <name evidence="1" type="ORF">CPELLU_LOCUS21665</name>
</gene>
<comment type="caution">
    <text evidence="1">The sequence shown here is derived from an EMBL/GenBank/DDBJ whole genome shotgun (WGS) entry which is preliminary data.</text>
</comment>
<sequence length="72" mass="8079">HHYNQIVAKNSFINQLKKADEQVSVDSGESAKKRLKLSNVDELQLDSSKKTFANFGVQVNLLEKTSVDFGLQ</sequence>
<reference evidence="1" key="1">
    <citation type="submission" date="2021-06" db="EMBL/GenBank/DDBJ databases">
        <authorList>
            <person name="Kallberg Y."/>
            <person name="Tangrot J."/>
            <person name="Rosling A."/>
        </authorList>
    </citation>
    <scope>NUCLEOTIDE SEQUENCE</scope>
    <source>
        <strain evidence="1">FL966</strain>
    </source>
</reference>
<keyword evidence="2" id="KW-1185">Reference proteome</keyword>
<protein>
    <submittedName>
        <fullName evidence="1">8911_t:CDS:1</fullName>
    </submittedName>
</protein>
<dbReference type="EMBL" id="CAJVQA010083178">
    <property type="protein sequence ID" value="CAG8838093.1"/>
    <property type="molecule type" value="Genomic_DNA"/>
</dbReference>
<feature type="non-terminal residue" evidence="1">
    <location>
        <position position="72"/>
    </location>
</feature>
<dbReference type="OrthoDB" id="10399109at2759"/>
<feature type="non-terminal residue" evidence="1">
    <location>
        <position position="1"/>
    </location>
</feature>
<organism evidence="1 2">
    <name type="scientific">Cetraspora pellucida</name>
    <dbReference type="NCBI Taxonomy" id="1433469"/>
    <lineage>
        <taxon>Eukaryota</taxon>
        <taxon>Fungi</taxon>
        <taxon>Fungi incertae sedis</taxon>
        <taxon>Mucoromycota</taxon>
        <taxon>Glomeromycotina</taxon>
        <taxon>Glomeromycetes</taxon>
        <taxon>Diversisporales</taxon>
        <taxon>Gigasporaceae</taxon>
        <taxon>Cetraspora</taxon>
    </lineage>
</organism>